<dbReference type="NCBIfam" id="TIGR00451">
    <property type="entry name" value="unchar_dom_2"/>
    <property type="match status" value="1"/>
</dbReference>
<dbReference type="GO" id="GO:0003723">
    <property type="term" value="F:RNA binding"/>
    <property type="evidence" value="ECO:0007669"/>
    <property type="project" value="InterPro"/>
</dbReference>
<evidence type="ECO:0000259" key="1">
    <source>
        <dbReference type="Pfam" id="PF01472"/>
    </source>
</evidence>
<dbReference type="InterPro" id="IPR015947">
    <property type="entry name" value="PUA-like_sf"/>
</dbReference>
<feature type="domain" description="PUA" evidence="1">
    <location>
        <begin position="120"/>
        <end position="154"/>
    </location>
</feature>
<organism evidence="2 3">
    <name type="scientific">Lachnellula willkommii</name>
    <dbReference type="NCBI Taxonomy" id="215461"/>
    <lineage>
        <taxon>Eukaryota</taxon>
        <taxon>Fungi</taxon>
        <taxon>Dikarya</taxon>
        <taxon>Ascomycota</taxon>
        <taxon>Pezizomycotina</taxon>
        <taxon>Leotiomycetes</taxon>
        <taxon>Helotiales</taxon>
        <taxon>Lachnaceae</taxon>
        <taxon>Lachnellula</taxon>
    </lineage>
</organism>
<dbReference type="InterPro" id="IPR004521">
    <property type="entry name" value="Uncharacterised_CHP00451"/>
</dbReference>
<dbReference type="InterPro" id="IPR021719">
    <property type="entry name" value="Prot_inh_I78"/>
</dbReference>
<gene>
    <name evidence="2" type="primary">TMA20</name>
    <name evidence="2" type="ORF">LAWI1_G007939</name>
</gene>
<evidence type="ECO:0000313" key="2">
    <source>
        <dbReference type="EMBL" id="TVY88053.1"/>
    </source>
</evidence>
<reference evidence="2 3" key="1">
    <citation type="submission" date="2018-05" db="EMBL/GenBank/DDBJ databases">
        <title>Genome sequencing and assembly of the regulated plant pathogen Lachnellula willkommii and related sister species for the development of diagnostic species identification markers.</title>
        <authorList>
            <person name="Giroux E."/>
            <person name="Bilodeau G."/>
        </authorList>
    </citation>
    <scope>NUCLEOTIDE SEQUENCE [LARGE SCALE GENOMIC DNA]</scope>
    <source>
        <strain evidence="2 3">CBS 172.35</strain>
    </source>
</reference>
<name>A0A559M513_9HELO</name>
<dbReference type="Proteomes" id="UP000315522">
    <property type="component" value="Unassembled WGS sequence"/>
</dbReference>
<dbReference type="InterPro" id="IPR002478">
    <property type="entry name" value="PUA"/>
</dbReference>
<sequence>MPLVVPGINSNDGSKTEEWTNKLVGKKIGESSDATKTFAKADLPEETRVIQPGSMVTKDFKPNRLNVHLKDDGTVSHVNHHPDRVTLYLIGSTPLFYQHMTDALLPHLRLVHRFPAAFPSIRIDRGAIRFVLSGATLMAPGLTSAGGRLPSGDTEETG</sequence>
<dbReference type="PANTHER" id="PTHR39600:SF1">
    <property type="entry name" value="PEPTIDASE INHIBITOR I78 FAMILY PROTEIN"/>
    <property type="match status" value="1"/>
</dbReference>
<dbReference type="Gene3D" id="3.30.10.10">
    <property type="entry name" value="Trypsin Inhibitor V, subunit A"/>
    <property type="match status" value="1"/>
</dbReference>
<dbReference type="AlphaFoldDB" id="A0A559M513"/>
<dbReference type="PANTHER" id="PTHR39600">
    <property type="entry name" value="PEPTIDASE INHIBITOR I78 FAMILY PROTEIN"/>
    <property type="match status" value="1"/>
</dbReference>
<evidence type="ECO:0000313" key="3">
    <source>
        <dbReference type="Proteomes" id="UP000315522"/>
    </source>
</evidence>
<dbReference type="Pfam" id="PF01472">
    <property type="entry name" value="PUA"/>
    <property type="match status" value="1"/>
</dbReference>
<keyword evidence="3" id="KW-1185">Reference proteome</keyword>
<dbReference type="EMBL" id="QGML01001975">
    <property type="protein sequence ID" value="TVY88053.1"/>
    <property type="molecule type" value="Genomic_DNA"/>
</dbReference>
<feature type="non-terminal residue" evidence="2">
    <location>
        <position position="158"/>
    </location>
</feature>
<dbReference type="PROSITE" id="PS50890">
    <property type="entry name" value="PUA"/>
    <property type="match status" value="1"/>
</dbReference>
<protein>
    <submittedName>
        <fullName evidence="2">Translation machinery-associated protein</fullName>
    </submittedName>
</protein>
<dbReference type="Gene3D" id="2.30.130.10">
    <property type="entry name" value="PUA domain"/>
    <property type="match status" value="1"/>
</dbReference>
<comment type="caution">
    <text evidence="2">The sequence shown here is derived from an EMBL/GenBank/DDBJ whole genome shotgun (WGS) entry which is preliminary data.</text>
</comment>
<dbReference type="InterPro" id="IPR036974">
    <property type="entry name" value="PUA_sf"/>
</dbReference>
<dbReference type="GO" id="GO:0005737">
    <property type="term" value="C:cytoplasm"/>
    <property type="evidence" value="ECO:0007669"/>
    <property type="project" value="UniProtKB-SubCell"/>
</dbReference>
<proteinExistence type="predicted"/>
<dbReference type="Pfam" id="PF11720">
    <property type="entry name" value="Inhibitor_I78"/>
    <property type="match status" value="1"/>
</dbReference>
<accession>A0A559M513</accession>
<dbReference type="SUPFAM" id="SSF88697">
    <property type="entry name" value="PUA domain-like"/>
    <property type="match status" value="1"/>
</dbReference>